<dbReference type="UniPathway" id="UPA00193"/>
<keyword evidence="11 12" id="KW-0511">Multifunctional enzyme</keyword>
<evidence type="ECO:0000256" key="10">
    <source>
        <dbReference type="ARBA" id="ARBA00023167"/>
    </source>
</evidence>
<feature type="domain" description="Tetrahydrofolate dehydrogenase/cyclohydrolase catalytic" evidence="13">
    <location>
        <begin position="6"/>
        <end position="116"/>
    </location>
</feature>
<dbReference type="OrthoDB" id="9803580at2"/>
<dbReference type="GO" id="GO:0009086">
    <property type="term" value="P:methionine biosynthetic process"/>
    <property type="evidence" value="ECO:0007669"/>
    <property type="project" value="UniProtKB-KW"/>
</dbReference>
<dbReference type="EC" id="1.5.1.5" evidence="12"/>
<evidence type="ECO:0000256" key="5">
    <source>
        <dbReference type="ARBA" id="ARBA00022755"/>
    </source>
</evidence>
<keyword evidence="16" id="KW-1185">Reference proteome</keyword>
<dbReference type="FunFam" id="3.40.50.10860:FF:000005">
    <property type="entry name" value="C-1-tetrahydrofolate synthase, cytoplasmic, putative"/>
    <property type="match status" value="1"/>
</dbReference>
<dbReference type="FunFam" id="3.40.50.720:FF:000094">
    <property type="entry name" value="Bifunctional protein FolD"/>
    <property type="match status" value="1"/>
</dbReference>
<dbReference type="GO" id="GO:0004488">
    <property type="term" value="F:methylenetetrahydrofolate dehydrogenase (NADP+) activity"/>
    <property type="evidence" value="ECO:0007669"/>
    <property type="project" value="UniProtKB-UniRule"/>
</dbReference>
<dbReference type="Gene3D" id="3.40.50.720">
    <property type="entry name" value="NAD(P)-binding Rossmann-like Domain"/>
    <property type="match status" value="1"/>
</dbReference>
<dbReference type="PANTHER" id="PTHR48099">
    <property type="entry name" value="C-1-TETRAHYDROFOLATE SYNTHASE, CYTOPLASMIC-RELATED"/>
    <property type="match status" value="1"/>
</dbReference>
<keyword evidence="4 12" id="KW-0028">Amino-acid biosynthesis</keyword>
<evidence type="ECO:0000313" key="16">
    <source>
        <dbReference type="Proteomes" id="UP000254134"/>
    </source>
</evidence>
<comment type="subunit">
    <text evidence="2 12">Homodimer.</text>
</comment>
<keyword evidence="10 12" id="KW-0486">Methionine biosynthesis</keyword>
<dbReference type="GO" id="GO:0035999">
    <property type="term" value="P:tetrahydrofolate interconversion"/>
    <property type="evidence" value="ECO:0007669"/>
    <property type="project" value="UniProtKB-UniRule"/>
</dbReference>
<evidence type="ECO:0000313" key="15">
    <source>
        <dbReference type="EMBL" id="RDI75308.1"/>
    </source>
</evidence>
<evidence type="ECO:0000256" key="11">
    <source>
        <dbReference type="ARBA" id="ARBA00023268"/>
    </source>
</evidence>
<dbReference type="EC" id="3.5.4.9" evidence="12"/>
<evidence type="ECO:0000256" key="8">
    <source>
        <dbReference type="ARBA" id="ARBA00023002"/>
    </source>
</evidence>
<evidence type="ECO:0000256" key="9">
    <source>
        <dbReference type="ARBA" id="ARBA00023102"/>
    </source>
</evidence>
<dbReference type="AlphaFoldDB" id="A0A7M2YZL3"/>
<keyword evidence="6 12" id="KW-0378">Hydrolase</keyword>
<reference evidence="15 16" key="1">
    <citation type="submission" date="2018-07" db="EMBL/GenBank/DDBJ databases">
        <title>High-quality-draft genome sequence of Gaiella occulta.</title>
        <authorList>
            <person name="Severino R."/>
            <person name="Froufe H.J.C."/>
            <person name="Rainey F.A."/>
            <person name="Barroso C."/>
            <person name="Albuquerque L."/>
            <person name="Lobo-Da-Cunha A."/>
            <person name="Da Costa M.S."/>
            <person name="Egas C."/>
        </authorList>
    </citation>
    <scope>NUCLEOTIDE SEQUENCE [LARGE SCALE GENOMIC DNA]</scope>
    <source>
        <strain evidence="15 16">F2-233</strain>
    </source>
</reference>
<comment type="caution">
    <text evidence="12">Lacks conserved residue(s) required for the propagation of feature annotation.</text>
</comment>
<dbReference type="Pfam" id="PF00763">
    <property type="entry name" value="THF_DHG_CYH"/>
    <property type="match status" value="1"/>
</dbReference>
<comment type="caution">
    <text evidence="15">The sequence shown here is derived from an EMBL/GenBank/DDBJ whole genome shotgun (WGS) entry which is preliminary data.</text>
</comment>
<accession>A0A7M2YZL3</accession>
<evidence type="ECO:0000259" key="13">
    <source>
        <dbReference type="Pfam" id="PF00763"/>
    </source>
</evidence>
<dbReference type="InterPro" id="IPR000672">
    <property type="entry name" value="THF_DH/CycHdrlase"/>
</dbReference>
<dbReference type="SUPFAM" id="SSF51735">
    <property type="entry name" value="NAD(P)-binding Rossmann-fold domains"/>
    <property type="match status" value="1"/>
</dbReference>
<keyword evidence="7 12" id="KW-0521">NADP</keyword>
<protein>
    <recommendedName>
        <fullName evidence="12">Bifunctional protein FolD</fullName>
    </recommendedName>
    <domain>
        <recommendedName>
            <fullName evidence="12">Methylenetetrahydrofolate dehydrogenase</fullName>
            <ecNumber evidence="12">1.5.1.5</ecNumber>
        </recommendedName>
    </domain>
    <domain>
        <recommendedName>
            <fullName evidence="12">Methenyltetrahydrofolate cyclohydrolase</fullName>
            <ecNumber evidence="12">3.5.4.9</ecNumber>
        </recommendedName>
    </domain>
</protein>
<keyword evidence="5 12" id="KW-0658">Purine biosynthesis</keyword>
<evidence type="ECO:0000256" key="4">
    <source>
        <dbReference type="ARBA" id="ARBA00022605"/>
    </source>
</evidence>
<feature type="binding site" evidence="12">
    <location>
        <begin position="161"/>
        <end position="163"/>
    </location>
    <ligand>
        <name>NADP(+)</name>
        <dbReference type="ChEBI" id="CHEBI:58349"/>
    </ligand>
</feature>
<comment type="function">
    <text evidence="12">Catalyzes the oxidation of 5,10-methylenetetrahydrofolate to 5,10-methenyltetrahydrofolate and then the hydrolysis of 5,10-methenyltetrahydrofolate to 10-formyltetrahydrofolate.</text>
</comment>
<reference evidence="16" key="2">
    <citation type="journal article" date="2019" name="MicrobiologyOpen">
        <title>High-quality draft genome sequence of Gaiella occulta isolated from a 150 meter deep mineral water borehole and comparison with the genome sequences of other deep-branching lineages of the phylum Actinobacteria.</title>
        <authorList>
            <person name="Severino R."/>
            <person name="Froufe H.J.C."/>
            <person name="Barroso C."/>
            <person name="Albuquerque L."/>
            <person name="Lobo-da-Cunha A."/>
            <person name="da Costa M.S."/>
            <person name="Egas C."/>
        </authorList>
    </citation>
    <scope>NUCLEOTIDE SEQUENCE [LARGE SCALE GENOMIC DNA]</scope>
    <source>
        <strain evidence="16">F2-233</strain>
    </source>
</reference>
<sequence>MTAVLMDGKALAAKVRADVARDVAALGHVGLATVLVGDDPASHVYIAAKHKAATEAGIDARDVRLPADTSEEDVLALVDRLNHDDEVDGILVQLPLPGHLDETKVTYAVSPAKDVDGFHPVNAGNLYLGTPIHVPATPSGCMELLAAYDVDPAGKEAVVIGRSEIVGRPMAMLLMHANATVTVCHSRTRDLAAHVSRADIVVAAVGRPGIVNAEMVKPGAAVLDVGLTRTDEGIRGDVDASVASVAGHLTPMPGGTGPMTIACLLQSTLKAARYRRGLLAFPGA</sequence>
<evidence type="ECO:0000256" key="6">
    <source>
        <dbReference type="ARBA" id="ARBA00022801"/>
    </source>
</evidence>
<feature type="domain" description="Tetrahydrofolate dehydrogenase/cyclohydrolase NAD(P)-binding" evidence="14">
    <location>
        <begin position="135"/>
        <end position="274"/>
    </location>
</feature>
<keyword evidence="9 12" id="KW-0368">Histidine biosynthesis</keyword>
<dbReference type="PRINTS" id="PR00085">
    <property type="entry name" value="THFDHDRGNASE"/>
</dbReference>
<dbReference type="SUPFAM" id="SSF53223">
    <property type="entry name" value="Aminoacid dehydrogenase-like, N-terminal domain"/>
    <property type="match status" value="1"/>
</dbReference>
<dbReference type="InterPro" id="IPR020631">
    <property type="entry name" value="THF_DH/CycHdrlase_NAD-bd_dom"/>
</dbReference>
<evidence type="ECO:0000256" key="1">
    <source>
        <dbReference type="ARBA" id="ARBA00004777"/>
    </source>
</evidence>
<dbReference type="HAMAP" id="MF_01576">
    <property type="entry name" value="THF_DHG_CYH"/>
    <property type="match status" value="1"/>
</dbReference>
<dbReference type="Proteomes" id="UP000254134">
    <property type="component" value="Unassembled WGS sequence"/>
</dbReference>
<dbReference type="InterPro" id="IPR020630">
    <property type="entry name" value="THF_DH/CycHdrlase_cat_dom"/>
</dbReference>
<name>A0A7M2YZL3_9ACTN</name>
<dbReference type="GO" id="GO:0005829">
    <property type="term" value="C:cytosol"/>
    <property type="evidence" value="ECO:0007669"/>
    <property type="project" value="TreeGrafter"/>
</dbReference>
<dbReference type="InterPro" id="IPR046346">
    <property type="entry name" value="Aminoacid_DH-like_N_sf"/>
</dbReference>
<evidence type="ECO:0000256" key="12">
    <source>
        <dbReference type="HAMAP-Rule" id="MF_01576"/>
    </source>
</evidence>
<comment type="similarity">
    <text evidence="12">Belongs to the tetrahydrofolate dehydrogenase/cyclohydrolase family.</text>
</comment>
<keyword evidence="3 12" id="KW-0554">One-carbon metabolism</keyword>
<keyword evidence="8 12" id="KW-0560">Oxidoreductase</keyword>
<evidence type="ECO:0000256" key="2">
    <source>
        <dbReference type="ARBA" id="ARBA00011738"/>
    </source>
</evidence>
<organism evidence="15 16">
    <name type="scientific">Gaiella occulta</name>
    <dbReference type="NCBI Taxonomy" id="1002870"/>
    <lineage>
        <taxon>Bacteria</taxon>
        <taxon>Bacillati</taxon>
        <taxon>Actinomycetota</taxon>
        <taxon>Thermoleophilia</taxon>
        <taxon>Gaiellales</taxon>
        <taxon>Gaiellaceae</taxon>
        <taxon>Gaiella</taxon>
    </lineage>
</organism>
<comment type="pathway">
    <text evidence="1 12">One-carbon metabolism; tetrahydrofolate interconversion.</text>
</comment>
<dbReference type="CDD" id="cd01080">
    <property type="entry name" value="NAD_bind_m-THF_DH_Cyclohyd"/>
    <property type="match status" value="1"/>
</dbReference>
<comment type="catalytic activity">
    <reaction evidence="12">
        <text>(6R)-5,10-methylene-5,6,7,8-tetrahydrofolate + NADP(+) = (6R)-5,10-methenyltetrahydrofolate + NADPH</text>
        <dbReference type="Rhea" id="RHEA:22812"/>
        <dbReference type="ChEBI" id="CHEBI:15636"/>
        <dbReference type="ChEBI" id="CHEBI:57455"/>
        <dbReference type="ChEBI" id="CHEBI:57783"/>
        <dbReference type="ChEBI" id="CHEBI:58349"/>
        <dbReference type="EC" id="1.5.1.5"/>
    </reaction>
</comment>
<dbReference type="GO" id="GO:0000105">
    <property type="term" value="P:L-histidine biosynthetic process"/>
    <property type="evidence" value="ECO:0007669"/>
    <property type="project" value="UniProtKB-KW"/>
</dbReference>
<dbReference type="Pfam" id="PF02882">
    <property type="entry name" value="THF_DHG_CYH_C"/>
    <property type="match status" value="1"/>
</dbReference>
<evidence type="ECO:0000256" key="3">
    <source>
        <dbReference type="ARBA" id="ARBA00022563"/>
    </source>
</evidence>
<dbReference type="Gene3D" id="3.40.50.10860">
    <property type="entry name" value="Leucine Dehydrogenase, chain A, domain 1"/>
    <property type="match status" value="1"/>
</dbReference>
<dbReference type="RefSeq" id="WP_114795525.1">
    <property type="nucleotide sequence ID" value="NZ_QQZY01000002.1"/>
</dbReference>
<comment type="catalytic activity">
    <reaction evidence="12">
        <text>(6R)-5,10-methenyltetrahydrofolate + H2O = (6R)-10-formyltetrahydrofolate + H(+)</text>
        <dbReference type="Rhea" id="RHEA:23700"/>
        <dbReference type="ChEBI" id="CHEBI:15377"/>
        <dbReference type="ChEBI" id="CHEBI:15378"/>
        <dbReference type="ChEBI" id="CHEBI:57455"/>
        <dbReference type="ChEBI" id="CHEBI:195366"/>
        <dbReference type="EC" id="3.5.4.9"/>
    </reaction>
</comment>
<dbReference type="GO" id="GO:0006164">
    <property type="term" value="P:purine nucleotide biosynthetic process"/>
    <property type="evidence" value="ECO:0007669"/>
    <property type="project" value="UniProtKB-KW"/>
</dbReference>
<dbReference type="InterPro" id="IPR020867">
    <property type="entry name" value="THF_DH/CycHdrlase_CS"/>
</dbReference>
<dbReference type="PANTHER" id="PTHR48099:SF5">
    <property type="entry name" value="C-1-TETRAHYDROFOLATE SYNTHASE, CYTOPLASMIC"/>
    <property type="match status" value="1"/>
</dbReference>
<dbReference type="InterPro" id="IPR036291">
    <property type="entry name" value="NAD(P)-bd_dom_sf"/>
</dbReference>
<dbReference type="PROSITE" id="PS00766">
    <property type="entry name" value="THF_DHG_CYH_1"/>
    <property type="match status" value="1"/>
</dbReference>
<evidence type="ECO:0000256" key="7">
    <source>
        <dbReference type="ARBA" id="ARBA00022857"/>
    </source>
</evidence>
<proteinExistence type="inferred from homology"/>
<dbReference type="GO" id="GO:0004477">
    <property type="term" value="F:methenyltetrahydrofolate cyclohydrolase activity"/>
    <property type="evidence" value="ECO:0007669"/>
    <property type="project" value="UniProtKB-UniRule"/>
</dbReference>
<dbReference type="EMBL" id="QQZY01000002">
    <property type="protein sequence ID" value="RDI75308.1"/>
    <property type="molecule type" value="Genomic_DNA"/>
</dbReference>
<evidence type="ECO:0000259" key="14">
    <source>
        <dbReference type="Pfam" id="PF02882"/>
    </source>
</evidence>
<gene>
    <name evidence="12" type="primary">folD</name>
    <name evidence="15" type="ORF">Gocc_1106</name>
</gene>